<dbReference type="InterPro" id="IPR043128">
    <property type="entry name" value="Rev_trsase/Diguanyl_cyclase"/>
</dbReference>
<keyword evidence="2" id="KW-0812">Transmembrane</keyword>
<dbReference type="SMART" id="SM00267">
    <property type="entry name" value="GGDEF"/>
    <property type="match status" value="1"/>
</dbReference>
<gene>
    <name evidence="4" type="ORF">ACFFNY_25835</name>
</gene>
<evidence type="ECO:0000256" key="1">
    <source>
        <dbReference type="SAM" id="MobiDB-lite"/>
    </source>
</evidence>
<comment type="caution">
    <text evidence="4">The sequence shown here is derived from an EMBL/GenBank/DDBJ whole genome shotgun (WGS) entry which is preliminary data.</text>
</comment>
<dbReference type="CDD" id="cd01949">
    <property type="entry name" value="GGDEF"/>
    <property type="match status" value="1"/>
</dbReference>
<keyword evidence="5" id="KW-1185">Reference proteome</keyword>
<organism evidence="4 5">
    <name type="scientific">Paenibacillus hodogayensis</name>
    <dbReference type="NCBI Taxonomy" id="279208"/>
    <lineage>
        <taxon>Bacteria</taxon>
        <taxon>Bacillati</taxon>
        <taxon>Bacillota</taxon>
        <taxon>Bacilli</taxon>
        <taxon>Bacillales</taxon>
        <taxon>Paenibacillaceae</taxon>
        <taxon>Paenibacillus</taxon>
    </lineage>
</organism>
<dbReference type="InterPro" id="IPR000160">
    <property type="entry name" value="GGDEF_dom"/>
</dbReference>
<proteinExistence type="predicted"/>
<evidence type="ECO:0000259" key="3">
    <source>
        <dbReference type="PROSITE" id="PS50887"/>
    </source>
</evidence>
<feature type="transmembrane region" description="Helical" evidence="2">
    <location>
        <begin position="131"/>
        <end position="148"/>
    </location>
</feature>
<feature type="transmembrane region" description="Helical" evidence="2">
    <location>
        <begin position="84"/>
        <end position="101"/>
    </location>
</feature>
<dbReference type="RefSeq" id="WP_344909047.1">
    <property type="nucleotide sequence ID" value="NZ_BAAAYO010000007.1"/>
</dbReference>
<feature type="region of interest" description="Disordered" evidence="1">
    <location>
        <begin position="364"/>
        <end position="392"/>
    </location>
</feature>
<dbReference type="InterPro" id="IPR050469">
    <property type="entry name" value="Diguanylate_Cyclase"/>
</dbReference>
<dbReference type="Gene3D" id="3.30.70.270">
    <property type="match status" value="1"/>
</dbReference>
<dbReference type="PROSITE" id="PS50887">
    <property type="entry name" value="GGDEF"/>
    <property type="match status" value="1"/>
</dbReference>
<dbReference type="GO" id="GO:0052621">
    <property type="term" value="F:diguanylate cyclase activity"/>
    <property type="evidence" value="ECO:0007669"/>
    <property type="project" value="UniProtKB-EC"/>
</dbReference>
<keyword evidence="2" id="KW-0472">Membrane</keyword>
<dbReference type="PANTHER" id="PTHR45138">
    <property type="entry name" value="REGULATORY COMPONENTS OF SENSORY TRANSDUCTION SYSTEM"/>
    <property type="match status" value="1"/>
</dbReference>
<dbReference type="PANTHER" id="PTHR45138:SF9">
    <property type="entry name" value="DIGUANYLATE CYCLASE DGCM-RELATED"/>
    <property type="match status" value="1"/>
</dbReference>
<dbReference type="NCBIfam" id="TIGR00254">
    <property type="entry name" value="GGDEF"/>
    <property type="match status" value="1"/>
</dbReference>
<dbReference type="InterPro" id="IPR029787">
    <property type="entry name" value="Nucleotide_cyclase"/>
</dbReference>
<keyword evidence="4" id="KW-0548">Nucleotidyltransferase</keyword>
<keyword evidence="2" id="KW-1133">Transmembrane helix</keyword>
<name>A0ABV5W356_9BACL</name>
<reference evidence="4 5" key="1">
    <citation type="submission" date="2024-09" db="EMBL/GenBank/DDBJ databases">
        <authorList>
            <person name="Sun Q."/>
            <person name="Mori K."/>
        </authorList>
    </citation>
    <scope>NUCLEOTIDE SEQUENCE [LARGE SCALE GENOMIC DNA]</scope>
    <source>
        <strain evidence="4 5">JCM 12520</strain>
    </source>
</reference>
<feature type="domain" description="GGDEF" evidence="3">
    <location>
        <begin position="238"/>
        <end position="369"/>
    </location>
</feature>
<feature type="transmembrane region" description="Helical" evidence="2">
    <location>
        <begin position="160"/>
        <end position="179"/>
    </location>
</feature>
<evidence type="ECO:0000313" key="4">
    <source>
        <dbReference type="EMBL" id="MFB9755010.1"/>
    </source>
</evidence>
<feature type="transmembrane region" description="Helical" evidence="2">
    <location>
        <begin position="54"/>
        <end position="77"/>
    </location>
</feature>
<dbReference type="Pfam" id="PF00990">
    <property type="entry name" value="GGDEF"/>
    <property type="match status" value="1"/>
</dbReference>
<dbReference type="SUPFAM" id="SSF55073">
    <property type="entry name" value="Nucleotide cyclase"/>
    <property type="match status" value="1"/>
</dbReference>
<keyword evidence="4" id="KW-0808">Transferase</keyword>
<protein>
    <submittedName>
        <fullName evidence="4">GGDEF domain-containing protein</fullName>
        <ecNumber evidence="4">2.7.7.65</ecNumber>
    </submittedName>
</protein>
<dbReference type="Proteomes" id="UP001589619">
    <property type="component" value="Unassembled WGS sequence"/>
</dbReference>
<feature type="transmembrane region" description="Helical" evidence="2">
    <location>
        <begin position="25"/>
        <end position="48"/>
    </location>
</feature>
<evidence type="ECO:0000313" key="5">
    <source>
        <dbReference type="Proteomes" id="UP001589619"/>
    </source>
</evidence>
<dbReference type="EMBL" id="JBHMAG010000017">
    <property type="protein sequence ID" value="MFB9755010.1"/>
    <property type="molecule type" value="Genomic_DNA"/>
</dbReference>
<sequence>MKKSDFPNPSASPFQRQTRWSKRFITTYWTVIAVHAVAQLLSFLLLPYPADAHTFYYSILLYPTLFMAGIVALAHYIQYVSGKYAYYSLLVAGTVISMVLIHLNADIRIMSAIMLLPIFASTFFFRLRLTFFSASLQIVGFAALYVWDDWFRSFISPFDLIAIPIFIAVSTWVACIIIISGREVWRNLEHTLIAKQDLIVENAIISQLSKTDALTKLFNHIAFHEFYEKALEFGDEGTPFHLCLIDIDNFKTINDTYGHRVGDIILSRVSETIQERISPVDIACRYGGEEFALLLFEQTFDEAYAVIESIRLRLSQTMHEELRDTPVTLSIGLKSYAITDTKQSLFEDVDALLYAAKRSGKNRTVTPFHPAPDAESLAKRGANKPSSDIVQG</sequence>
<evidence type="ECO:0000256" key="2">
    <source>
        <dbReference type="SAM" id="Phobius"/>
    </source>
</evidence>
<dbReference type="EC" id="2.7.7.65" evidence="4"/>
<accession>A0ABV5W356</accession>